<reference evidence="1 2" key="1">
    <citation type="submission" date="2018-08" db="EMBL/GenBank/DDBJ databases">
        <title>Genomic Encyclopedia of Type Strains, Phase III (KMG-III): the genomes of soil and plant-associated and newly described type strains.</title>
        <authorList>
            <person name="Whitman W."/>
        </authorList>
    </citation>
    <scope>NUCLEOTIDE SEQUENCE [LARGE SCALE GENOMIC DNA]</scope>
    <source>
        <strain evidence="1 2">325-5</strain>
    </source>
</reference>
<proteinExistence type="predicted"/>
<protein>
    <recommendedName>
        <fullName evidence="3">Tetratricopeptide repeat protein</fullName>
    </recommendedName>
</protein>
<evidence type="ECO:0000313" key="1">
    <source>
        <dbReference type="EMBL" id="REE82948.1"/>
    </source>
</evidence>
<keyword evidence="2" id="KW-1185">Reference proteome</keyword>
<dbReference type="RefSeq" id="WP_115877646.1">
    <property type="nucleotide sequence ID" value="NZ_QTTQ01000009.1"/>
</dbReference>
<comment type="caution">
    <text evidence="1">The sequence shown here is derived from an EMBL/GenBank/DDBJ whole genome shotgun (WGS) entry which is preliminary data.</text>
</comment>
<sequence>MNNQDFTFLMQNIATIDALKTAQLDVVINEYPYFQLARAIQLKGLNQTNSFKYNQALKKTAAYTIDRSVLFDFITSQNFVYKTTGAEILEEIDVIEPETIKVLHKKLTDTYNQEKTQLIENEVKNLVEDNVLDSSTEIANEVLEIGKPIKFKSSEPHSFNEWMQLISQKPISRDQIAENNTKKTAKTSLIDKFIETNPKIKPIDKNTVNQHVTTESASENESLMTETLAKVYLEQQKFENAIKAYRILSLKYPEKSGFFADQIKAIKILQRNKS</sequence>
<evidence type="ECO:0000313" key="2">
    <source>
        <dbReference type="Proteomes" id="UP000256429"/>
    </source>
</evidence>
<dbReference type="Proteomes" id="UP000256429">
    <property type="component" value="Unassembled WGS sequence"/>
</dbReference>
<dbReference type="OrthoDB" id="594666at2"/>
<organism evidence="1 2">
    <name type="scientific">Lutibacter oceani</name>
    <dbReference type="NCBI Taxonomy" id="1853311"/>
    <lineage>
        <taxon>Bacteria</taxon>
        <taxon>Pseudomonadati</taxon>
        <taxon>Bacteroidota</taxon>
        <taxon>Flavobacteriia</taxon>
        <taxon>Flavobacteriales</taxon>
        <taxon>Flavobacteriaceae</taxon>
        <taxon>Lutibacter</taxon>
    </lineage>
</organism>
<accession>A0A3D9RTZ8</accession>
<dbReference type="EMBL" id="QTTQ01000009">
    <property type="protein sequence ID" value="REE82948.1"/>
    <property type="molecule type" value="Genomic_DNA"/>
</dbReference>
<gene>
    <name evidence="1" type="ORF">BX611_0224</name>
</gene>
<name>A0A3D9RTZ8_9FLAO</name>
<dbReference type="AlphaFoldDB" id="A0A3D9RTZ8"/>
<evidence type="ECO:0008006" key="3">
    <source>
        <dbReference type="Google" id="ProtNLM"/>
    </source>
</evidence>